<dbReference type="NCBIfam" id="TIGR01730">
    <property type="entry name" value="RND_mfp"/>
    <property type="match status" value="1"/>
</dbReference>
<keyword evidence="11" id="KW-1003">Cell membrane</keyword>
<keyword evidence="8 11" id="KW-0472">Membrane</keyword>
<dbReference type="InterPro" id="IPR018303">
    <property type="entry name" value="ATPase_P-typ_P_site"/>
</dbReference>
<dbReference type="SFLD" id="SFLDF00027">
    <property type="entry name" value="p-type_atpase"/>
    <property type="match status" value="1"/>
</dbReference>
<evidence type="ECO:0000256" key="3">
    <source>
        <dbReference type="ARBA" id="ARBA00009477"/>
    </source>
</evidence>
<reference evidence="17 18" key="1">
    <citation type="submission" date="2019-11" db="EMBL/GenBank/DDBJ databases">
        <title>The genome sequence of Methylocystis heyeri.</title>
        <authorList>
            <person name="Oshkin I.Y."/>
            <person name="Miroshnikov K."/>
            <person name="Dedysh S.N."/>
        </authorList>
    </citation>
    <scope>NUCLEOTIDE SEQUENCE [LARGE SCALE GENOMIC DNA]</scope>
    <source>
        <strain evidence="17 18">H2</strain>
    </source>
</reference>
<dbReference type="GO" id="GO:0005886">
    <property type="term" value="C:plasma membrane"/>
    <property type="evidence" value="ECO:0007669"/>
    <property type="project" value="UniProtKB-SubCell"/>
</dbReference>
<dbReference type="PROSITE" id="PS51318">
    <property type="entry name" value="TAT"/>
    <property type="match status" value="1"/>
</dbReference>
<dbReference type="InterPro" id="IPR059000">
    <property type="entry name" value="ATPase_P-type_domA"/>
</dbReference>
<evidence type="ECO:0000256" key="4">
    <source>
        <dbReference type="ARBA" id="ARBA00022692"/>
    </source>
</evidence>
<dbReference type="InterPro" id="IPR027256">
    <property type="entry name" value="P-typ_ATPase_IB"/>
</dbReference>
<keyword evidence="6" id="KW-1278">Translocase</keyword>
<gene>
    <name evidence="17" type="ORF">H2LOC_000730</name>
</gene>
<feature type="transmembrane region" description="Helical" evidence="11">
    <location>
        <begin position="800"/>
        <end position="821"/>
    </location>
</feature>
<accession>A0A6B8KD04</accession>
<evidence type="ECO:0000259" key="16">
    <source>
        <dbReference type="Pfam" id="PF25973"/>
    </source>
</evidence>
<dbReference type="InterPro" id="IPR008250">
    <property type="entry name" value="ATPase_P-typ_transduc_dom_A_sf"/>
</dbReference>
<dbReference type="Pfam" id="PF25973">
    <property type="entry name" value="BSH_CzcB"/>
    <property type="match status" value="1"/>
</dbReference>
<feature type="transmembrane region" description="Helical" evidence="11">
    <location>
        <begin position="257"/>
        <end position="278"/>
    </location>
</feature>
<keyword evidence="12" id="KW-0175">Coiled coil</keyword>
<dbReference type="KEGG" id="mhey:H2LOC_000730"/>
<feature type="domain" description="P-type ATPase A" evidence="14">
    <location>
        <begin position="117"/>
        <end position="214"/>
    </location>
</feature>
<dbReference type="SFLD" id="SFLDG00002">
    <property type="entry name" value="C1.7:_P-type_atpase_like"/>
    <property type="match status" value="1"/>
</dbReference>
<organism evidence="17 18">
    <name type="scientific">Methylocystis heyeri</name>
    <dbReference type="NCBI Taxonomy" id="391905"/>
    <lineage>
        <taxon>Bacteria</taxon>
        <taxon>Pseudomonadati</taxon>
        <taxon>Pseudomonadota</taxon>
        <taxon>Alphaproteobacteria</taxon>
        <taxon>Hyphomicrobiales</taxon>
        <taxon>Methylocystaceae</taxon>
        <taxon>Methylocystis</taxon>
    </lineage>
</organism>
<dbReference type="NCBIfam" id="TIGR01525">
    <property type="entry name" value="ATPase-IB_hvy"/>
    <property type="match status" value="1"/>
</dbReference>
<feature type="domain" description="Hemerythrin-like" evidence="15">
    <location>
        <begin position="626"/>
        <end position="758"/>
    </location>
</feature>
<evidence type="ECO:0000256" key="6">
    <source>
        <dbReference type="ARBA" id="ARBA00022967"/>
    </source>
</evidence>
<dbReference type="EMBL" id="CP046052">
    <property type="protein sequence ID" value="QGM44340.1"/>
    <property type="molecule type" value="Genomic_DNA"/>
</dbReference>
<protein>
    <recommendedName>
        <fullName evidence="9">P-type Zn(2+) transporter</fullName>
        <ecNumber evidence="9">7.2.2.12</ecNumber>
    </recommendedName>
</protein>
<dbReference type="Gene3D" id="1.10.287.470">
    <property type="entry name" value="Helix hairpin bin"/>
    <property type="match status" value="1"/>
</dbReference>
<keyword evidence="11" id="KW-0547">Nucleotide-binding</keyword>
<evidence type="ECO:0000313" key="17">
    <source>
        <dbReference type="EMBL" id="QGM44340.1"/>
    </source>
</evidence>
<dbReference type="Proteomes" id="UP000309061">
    <property type="component" value="Chromosome"/>
</dbReference>
<dbReference type="Gene3D" id="3.40.50.1000">
    <property type="entry name" value="HAD superfamily/HAD-like"/>
    <property type="match status" value="1"/>
</dbReference>
<dbReference type="SUPFAM" id="SSF56784">
    <property type="entry name" value="HAD-like"/>
    <property type="match status" value="1"/>
</dbReference>
<keyword evidence="18" id="KW-1185">Reference proteome</keyword>
<dbReference type="Gene3D" id="3.40.1110.10">
    <property type="entry name" value="Calcium-transporting ATPase, cytoplasmic domain N"/>
    <property type="match status" value="1"/>
</dbReference>
<dbReference type="PRINTS" id="PR00119">
    <property type="entry name" value="CATATPASE"/>
</dbReference>
<comment type="subcellular location">
    <subcellularLocation>
        <location evidence="11">Cell membrane</location>
    </subcellularLocation>
    <subcellularLocation>
        <location evidence="1">Membrane</location>
    </subcellularLocation>
</comment>
<feature type="coiled-coil region" evidence="12">
    <location>
        <begin position="626"/>
        <end position="656"/>
    </location>
</feature>
<evidence type="ECO:0000256" key="8">
    <source>
        <dbReference type="ARBA" id="ARBA00023136"/>
    </source>
</evidence>
<evidence type="ECO:0000256" key="2">
    <source>
        <dbReference type="ARBA" id="ARBA00006024"/>
    </source>
</evidence>
<feature type="transmembrane region" description="Helical" evidence="11">
    <location>
        <begin position="36"/>
        <end position="56"/>
    </location>
</feature>
<dbReference type="RefSeq" id="WP_136494647.1">
    <property type="nucleotide sequence ID" value="NZ_CP046052.1"/>
</dbReference>
<dbReference type="InterPro" id="IPR001757">
    <property type="entry name" value="P_typ_ATPase"/>
</dbReference>
<comment type="similarity">
    <text evidence="3">Belongs to the membrane fusion protein (MFP) (TC 8.A.1) family.</text>
</comment>
<sequence length="1074" mass="112096">MRFDEQSSRRVLLTIALGGLISGVAAEAAGLPDVGRLAAALGAAPVLAHIAVSILAELRRGRAGVDVIALISIAGALALGETLAGVIVAVMYEGGNMLEGFAVGRAQRDLKALVDRAPRVAHRKRGDEIEDVPVEKVAAGDLVMVRAGEVVPTDGLILSPGALIDEAALTGEPIPVPRRAGELVRSGTVNAGAAFEMQASATAGESAYSGIVRMATAAQAAKAPFMRAADRYALLLLPVTLIVAGAAWVLSGDPIRALAVFVAATPCPLILAAPAAFIGGTSQAARRGILVKGGGPIEALARVKTVMFDKTGTLTVGGARLIAVETAPGTDPDEALRLAASIEQASHHVVGAAIVDAARSKGLPLSAPQDVRETLGSGLEGLVDGKRVAVGSPQMVAGEAPLEDWAQRAVRRASWRSALTVLVASDSRIVAALLFADELRRETPRTIQALRNVGARRIVMVTGDRAEPAETIADALDIDAVLAQRAPNEKVDAVVAERLAAPTLMVGDGVNDAPALAAADVGMAMGARGASASSEAADVVILVDRLDRVPEAMAIARRTEAIALQSIFTGMSLSGATMIAAAFGYVTPVSGALIQELIDVAVILNALRALGPQSVFDRPPMPEAATELLRQEHEKIEEALERLRNIADALDGADAASADSLISEAERIVSSVVVDHEKRDEAVVYPGVGGFLQDSHGLSAMSGAHREIQHQARLLGRLSKGLGKENPEPHVVRDAQHIIETIVALVRIHNAQEEDIYQHAATPSAGRAPPGAPAKAGDGPASQTSEIERAMFPPKSRRPVWLATAVSAVLMIAGGALYWSLSRFGGSTGDFMRSVDWEATIEAPPTEQAVATVPGVVAAVDCDVGRHVDAGQACAALDRRPYELLAKRAEAALAEARLRLGEARRQLEHSRAGASTKKSGGIAEKRLDAAQQRTADREADVELALAALRSARDNLAATTIRAPIAGAVIARDAEMGDHVNPGRLLFTFGADVQDVKIVAQVSNRAIEQFRVGDRVSFVLDTDGKNRLHGTVTQISLRPESPAKYDLTITTKELAPTKSSAGRVKIRIARDGADR</sequence>
<dbReference type="InterPro" id="IPR006143">
    <property type="entry name" value="RND_pump_MFP"/>
</dbReference>
<evidence type="ECO:0000256" key="11">
    <source>
        <dbReference type="RuleBase" id="RU362081"/>
    </source>
</evidence>
<keyword evidence="5 11" id="KW-0479">Metal-binding</keyword>
<keyword evidence="11" id="KW-0067">ATP-binding</keyword>
<dbReference type="GO" id="GO:0015086">
    <property type="term" value="F:cadmium ion transmembrane transporter activity"/>
    <property type="evidence" value="ECO:0007669"/>
    <property type="project" value="TreeGrafter"/>
</dbReference>
<dbReference type="Pfam" id="PF00702">
    <property type="entry name" value="Hydrolase"/>
    <property type="match status" value="1"/>
</dbReference>
<dbReference type="SFLD" id="SFLDS00003">
    <property type="entry name" value="Haloacid_Dehalogenase"/>
    <property type="match status" value="1"/>
</dbReference>
<dbReference type="Gene3D" id="1.20.120.520">
    <property type="entry name" value="nmb1532 protein domain like"/>
    <property type="match status" value="1"/>
</dbReference>
<dbReference type="Pfam" id="PF01814">
    <property type="entry name" value="Hemerythrin"/>
    <property type="match status" value="1"/>
</dbReference>
<feature type="compositionally biased region" description="Low complexity" evidence="13">
    <location>
        <begin position="762"/>
        <end position="781"/>
    </location>
</feature>
<evidence type="ECO:0000259" key="15">
    <source>
        <dbReference type="Pfam" id="PF01814"/>
    </source>
</evidence>
<dbReference type="Gene3D" id="2.40.30.170">
    <property type="match status" value="1"/>
</dbReference>
<dbReference type="SUPFAM" id="SSF81665">
    <property type="entry name" value="Calcium ATPase, transmembrane domain M"/>
    <property type="match status" value="1"/>
</dbReference>
<evidence type="ECO:0000256" key="9">
    <source>
        <dbReference type="ARBA" id="ARBA00039097"/>
    </source>
</evidence>
<feature type="transmembrane region" description="Helical" evidence="11">
    <location>
        <begin position="232"/>
        <end position="251"/>
    </location>
</feature>
<dbReference type="PANTHER" id="PTHR48085:SF5">
    <property type="entry name" value="CADMIUM_ZINC-TRANSPORTING ATPASE HMA4-RELATED"/>
    <property type="match status" value="1"/>
</dbReference>
<dbReference type="OrthoDB" id="9807843at2"/>
<dbReference type="EC" id="7.2.2.12" evidence="9"/>
<dbReference type="InterPro" id="IPR044492">
    <property type="entry name" value="P_typ_ATPase_HD_dom"/>
</dbReference>
<dbReference type="GO" id="GO:0046872">
    <property type="term" value="F:metal ion binding"/>
    <property type="evidence" value="ECO:0007669"/>
    <property type="project" value="UniProtKB-KW"/>
</dbReference>
<dbReference type="InterPro" id="IPR012312">
    <property type="entry name" value="Hemerythrin-like"/>
</dbReference>
<feature type="region of interest" description="Disordered" evidence="13">
    <location>
        <begin position="762"/>
        <end position="784"/>
    </location>
</feature>
<dbReference type="NCBIfam" id="TIGR01494">
    <property type="entry name" value="ATPase_P-type"/>
    <property type="match status" value="2"/>
</dbReference>
<dbReference type="GO" id="GO:0016887">
    <property type="term" value="F:ATP hydrolysis activity"/>
    <property type="evidence" value="ECO:0007669"/>
    <property type="project" value="InterPro"/>
</dbReference>
<dbReference type="Gene3D" id="2.70.150.10">
    <property type="entry name" value="Calcium-transporting ATPase, cytoplasmic transduction domain A"/>
    <property type="match status" value="1"/>
</dbReference>
<keyword evidence="7 11" id="KW-1133">Transmembrane helix</keyword>
<dbReference type="Gene3D" id="2.40.50.100">
    <property type="match status" value="1"/>
</dbReference>
<dbReference type="AlphaFoldDB" id="A0A6B8KD04"/>
<dbReference type="InterPro" id="IPR006311">
    <property type="entry name" value="TAT_signal"/>
</dbReference>
<feature type="domain" description="CzcB-like barrel-sandwich hybrid" evidence="16">
    <location>
        <begin position="848"/>
        <end position="987"/>
    </location>
</feature>
<dbReference type="SUPFAM" id="SSF81653">
    <property type="entry name" value="Calcium ATPase, transduction domain A"/>
    <property type="match status" value="1"/>
</dbReference>
<dbReference type="InterPro" id="IPR051014">
    <property type="entry name" value="Cation_Transport_ATPase_IB"/>
</dbReference>
<dbReference type="GO" id="GO:0005524">
    <property type="term" value="F:ATP binding"/>
    <property type="evidence" value="ECO:0007669"/>
    <property type="project" value="UniProtKB-UniRule"/>
</dbReference>
<dbReference type="InterPro" id="IPR058647">
    <property type="entry name" value="BSH_CzcB-like"/>
</dbReference>
<dbReference type="PROSITE" id="PS00154">
    <property type="entry name" value="ATPASE_E1_E2"/>
    <property type="match status" value="1"/>
</dbReference>
<name>A0A6B8KD04_9HYPH</name>
<evidence type="ECO:0000256" key="12">
    <source>
        <dbReference type="SAM" id="Coils"/>
    </source>
</evidence>
<dbReference type="InterPro" id="IPR023298">
    <property type="entry name" value="ATPase_P-typ_TM_dom_sf"/>
</dbReference>
<comment type="similarity">
    <text evidence="2 11">Belongs to the cation transport ATPase (P-type) (TC 3.A.3) family. Type IB subfamily.</text>
</comment>
<dbReference type="SUPFAM" id="SSF111369">
    <property type="entry name" value="HlyD-like secretion proteins"/>
    <property type="match status" value="1"/>
</dbReference>
<dbReference type="InterPro" id="IPR023299">
    <property type="entry name" value="ATPase_P-typ_cyto_dom_N"/>
</dbReference>
<keyword evidence="4 11" id="KW-0812">Transmembrane</keyword>
<evidence type="ECO:0000313" key="18">
    <source>
        <dbReference type="Proteomes" id="UP000309061"/>
    </source>
</evidence>
<dbReference type="PANTHER" id="PTHR48085">
    <property type="entry name" value="CADMIUM/ZINC-TRANSPORTING ATPASE HMA2-RELATED"/>
    <property type="match status" value="1"/>
</dbReference>
<proteinExistence type="inferred from homology"/>
<dbReference type="GO" id="GO:0016463">
    <property type="term" value="F:P-type zinc transporter activity"/>
    <property type="evidence" value="ECO:0007669"/>
    <property type="project" value="UniProtKB-EC"/>
</dbReference>
<dbReference type="InterPro" id="IPR036412">
    <property type="entry name" value="HAD-like_sf"/>
</dbReference>
<evidence type="ECO:0000256" key="5">
    <source>
        <dbReference type="ARBA" id="ARBA00022723"/>
    </source>
</evidence>
<evidence type="ECO:0000259" key="14">
    <source>
        <dbReference type="Pfam" id="PF00122"/>
    </source>
</evidence>
<dbReference type="InterPro" id="IPR023214">
    <property type="entry name" value="HAD_sf"/>
</dbReference>
<evidence type="ECO:0000256" key="10">
    <source>
        <dbReference type="ARBA" id="ARBA00047308"/>
    </source>
</evidence>
<evidence type="ECO:0000256" key="1">
    <source>
        <dbReference type="ARBA" id="ARBA00004370"/>
    </source>
</evidence>
<evidence type="ECO:0000256" key="7">
    <source>
        <dbReference type="ARBA" id="ARBA00022989"/>
    </source>
</evidence>
<evidence type="ECO:0000256" key="13">
    <source>
        <dbReference type="SAM" id="MobiDB-lite"/>
    </source>
</evidence>
<dbReference type="Pfam" id="PF00122">
    <property type="entry name" value="E1-E2_ATPase"/>
    <property type="match status" value="1"/>
</dbReference>
<comment type="catalytic activity">
    <reaction evidence="10">
        <text>Zn(2+)(in) + ATP + H2O = Zn(2+)(out) + ADP + phosphate + H(+)</text>
        <dbReference type="Rhea" id="RHEA:20621"/>
        <dbReference type="ChEBI" id="CHEBI:15377"/>
        <dbReference type="ChEBI" id="CHEBI:15378"/>
        <dbReference type="ChEBI" id="CHEBI:29105"/>
        <dbReference type="ChEBI" id="CHEBI:30616"/>
        <dbReference type="ChEBI" id="CHEBI:43474"/>
        <dbReference type="ChEBI" id="CHEBI:456216"/>
        <dbReference type="EC" id="7.2.2.12"/>
    </reaction>
</comment>